<dbReference type="InterPro" id="IPR041658">
    <property type="entry name" value="AAA_lid_11"/>
</dbReference>
<dbReference type="GO" id="GO:0007018">
    <property type="term" value="P:microtubule-based movement"/>
    <property type="evidence" value="ECO:0007669"/>
    <property type="project" value="InterPro"/>
</dbReference>
<dbReference type="GO" id="GO:0030286">
    <property type="term" value="C:dynein complex"/>
    <property type="evidence" value="ECO:0007669"/>
    <property type="project" value="InterPro"/>
</dbReference>
<dbReference type="InterPro" id="IPR042219">
    <property type="entry name" value="AAA_lid_11_sf"/>
</dbReference>
<evidence type="ECO:0000313" key="3">
    <source>
        <dbReference type="Proteomes" id="UP000593567"/>
    </source>
</evidence>
<reference evidence="2" key="1">
    <citation type="submission" date="2020-06" db="EMBL/GenBank/DDBJ databases">
        <title>Draft genome of Bugula neritina, a colonial animal packing powerful symbionts and potential medicines.</title>
        <authorList>
            <person name="Rayko M."/>
        </authorList>
    </citation>
    <scope>NUCLEOTIDE SEQUENCE [LARGE SCALE GENOMIC DNA]</scope>
    <source>
        <strain evidence="2">Kwan_BN1</strain>
    </source>
</reference>
<proteinExistence type="predicted"/>
<dbReference type="EMBL" id="VXIV02001958">
    <property type="protein sequence ID" value="KAF6028360.1"/>
    <property type="molecule type" value="Genomic_DNA"/>
</dbReference>
<comment type="caution">
    <text evidence="2">The sequence shown here is derived from an EMBL/GenBank/DDBJ whole genome shotgun (WGS) entry which is preliminary data.</text>
</comment>
<dbReference type="OrthoDB" id="10251809at2759"/>
<name>A0A7J7JPU4_BUGNE</name>
<sequence>MTNEPPAGLRFNIVRSYLSDPISDPDFFTSCNNPKALKKMLYGLCFFHALIQERRKFGPLGWNIPYEFNETDLRISVRQLHMFLNQYTEVQYAALRYLTGECNYGGRVTDDWDRRTLTTILGKFYTPVINSDDGYKFDESGIYYAPTDGEYESYMEYTRNLPINPSPEIFGMNANADITKDQGLTNVLFDSILLTQVL</sequence>
<dbReference type="GO" id="GO:0045505">
    <property type="term" value="F:dynein intermediate chain binding"/>
    <property type="evidence" value="ECO:0007669"/>
    <property type="project" value="InterPro"/>
</dbReference>
<dbReference type="FunFam" id="1.10.8.720:FF:000001">
    <property type="entry name" value="dynein heavy chain 7, axonemal"/>
    <property type="match status" value="1"/>
</dbReference>
<organism evidence="2 3">
    <name type="scientific">Bugula neritina</name>
    <name type="common">Brown bryozoan</name>
    <name type="synonym">Sertularia neritina</name>
    <dbReference type="NCBI Taxonomy" id="10212"/>
    <lineage>
        <taxon>Eukaryota</taxon>
        <taxon>Metazoa</taxon>
        <taxon>Spiralia</taxon>
        <taxon>Lophotrochozoa</taxon>
        <taxon>Bryozoa</taxon>
        <taxon>Gymnolaemata</taxon>
        <taxon>Cheilostomatida</taxon>
        <taxon>Flustrina</taxon>
        <taxon>Buguloidea</taxon>
        <taxon>Bugulidae</taxon>
        <taxon>Bugula</taxon>
    </lineage>
</organism>
<evidence type="ECO:0000259" key="1">
    <source>
        <dbReference type="Pfam" id="PF18198"/>
    </source>
</evidence>
<dbReference type="InterPro" id="IPR026983">
    <property type="entry name" value="DHC"/>
</dbReference>
<feature type="domain" description="Dynein heavy chain AAA lid" evidence="1">
    <location>
        <begin position="38"/>
        <end position="176"/>
    </location>
</feature>
<accession>A0A7J7JPU4</accession>
<dbReference type="Proteomes" id="UP000593567">
    <property type="component" value="Unassembled WGS sequence"/>
</dbReference>
<gene>
    <name evidence="2" type="ORF">EB796_013336</name>
</gene>
<dbReference type="GO" id="GO:0051959">
    <property type="term" value="F:dynein light intermediate chain binding"/>
    <property type="evidence" value="ECO:0007669"/>
    <property type="project" value="InterPro"/>
</dbReference>
<dbReference type="PANTHER" id="PTHR22878">
    <property type="entry name" value="DYNEIN HEAVY CHAIN 6, AXONEMAL-LIKE-RELATED"/>
    <property type="match status" value="1"/>
</dbReference>
<keyword evidence="3" id="KW-1185">Reference proteome</keyword>
<dbReference type="AlphaFoldDB" id="A0A7J7JPU4"/>
<dbReference type="Pfam" id="PF18198">
    <property type="entry name" value="AAA_lid_11"/>
    <property type="match status" value="1"/>
</dbReference>
<evidence type="ECO:0000313" key="2">
    <source>
        <dbReference type="EMBL" id="KAF6028360.1"/>
    </source>
</evidence>
<dbReference type="PANTHER" id="PTHR22878:SF66">
    <property type="entry name" value="DYNEIN AXONEMAL HEAVY CHAIN 7"/>
    <property type="match status" value="1"/>
</dbReference>
<dbReference type="Gene3D" id="1.10.8.720">
    <property type="entry name" value="Region D6 of dynein motor"/>
    <property type="match status" value="1"/>
</dbReference>
<protein>
    <submittedName>
        <fullName evidence="2">DNAH7</fullName>
    </submittedName>
</protein>